<dbReference type="KEGG" id="nyu:D7D52_34585"/>
<protein>
    <submittedName>
        <fullName evidence="1">DUF3558 domain-containing protein</fullName>
    </submittedName>
</protein>
<dbReference type="AlphaFoldDB" id="A0A386ZLR8"/>
<evidence type="ECO:0000313" key="2">
    <source>
        <dbReference type="Proteomes" id="UP000267164"/>
    </source>
</evidence>
<name>A0A386ZLR8_9NOCA</name>
<reference evidence="1 2" key="1">
    <citation type="submission" date="2018-09" db="EMBL/GenBank/DDBJ databases">
        <title>Nocardia yunnanensis sp. nov., an actinomycete isolated from a soil sample.</title>
        <authorList>
            <person name="Zhang J."/>
        </authorList>
    </citation>
    <scope>NUCLEOTIDE SEQUENCE [LARGE SCALE GENOMIC DNA]</scope>
    <source>
        <strain evidence="1 2">CFHS0054</strain>
    </source>
</reference>
<keyword evidence="2" id="KW-1185">Reference proteome</keyword>
<dbReference type="InterPro" id="IPR024520">
    <property type="entry name" value="DUF3558"/>
</dbReference>
<evidence type="ECO:0000313" key="1">
    <source>
        <dbReference type="EMBL" id="AYF78104.1"/>
    </source>
</evidence>
<dbReference type="OrthoDB" id="4624021at2"/>
<dbReference type="Proteomes" id="UP000267164">
    <property type="component" value="Chromosome"/>
</dbReference>
<gene>
    <name evidence="1" type="ORF">D7D52_34585</name>
</gene>
<proteinExistence type="predicted"/>
<sequence>MAIARNPRTVLRRRPGRCCTGSPTLVRVRRTAGAAAGIALIGLAVAGCGGANQQATATTTTSAPKAVLPSPNTIALCGGVPDADIAQQTGLTDLRPEAANPMSCTWQSGDDAEAVVFHWFRGSSLTERRTQVTTGKPADVRVAGQAGLEWQDPATCELAVAFGDTDFIDWTVHRAAGAQPCRGLDQLATATLKQAGQGS</sequence>
<accession>A0A386ZLR8</accession>
<dbReference type="EMBL" id="CP032568">
    <property type="protein sequence ID" value="AYF78104.1"/>
    <property type="molecule type" value="Genomic_DNA"/>
</dbReference>
<organism evidence="1 2">
    <name type="scientific">Nocardia yunnanensis</name>
    <dbReference type="NCBI Taxonomy" id="2382165"/>
    <lineage>
        <taxon>Bacteria</taxon>
        <taxon>Bacillati</taxon>
        <taxon>Actinomycetota</taxon>
        <taxon>Actinomycetes</taxon>
        <taxon>Mycobacteriales</taxon>
        <taxon>Nocardiaceae</taxon>
        <taxon>Nocardia</taxon>
    </lineage>
</organism>
<dbReference type="Pfam" id="PF12079">
    <property type="entry name" value="DUF3558"/>
    <property type="match status" value="1"/>
</dbReference>